<dbReference type="InterPro" id="IPR017850">
    <property type="entry name" value="Alkaline_phosphatase_core_sf"/>
</dbReference>
<evidence type="ECO:0000313" key="1">
    <source>
        <dbReference type="EMBL" id="CAB4973685.1"/>
    </source>
</evidence>
<dbReference type="AlphaFoldDB" id="A0A6J7M1T2"/>
<dbReference type="InterPro" id="IPR052701">
    <property type="entry name" value="GAG_Ulvan_Degrading_Sulfatases"/>
</dbReference>
<dbReference type="EMBL" id="CAFBNE010000233">
    <property type="protein sequence ID" value="CAB4973685.1"/>
    <property type="molecule type" value="Genomic_DNA"/>
</dbReference>
<reference evidence="1" key="1">
    <citation type="submission" date="2020-05" db="EMBL/GenBank/DDBJ databases">
        <authorList>
            <person name="Chiriac C."/>
            <person name="Salcher M."/>
            <person name="Ghai R."/>
            <person name="Kavagutti S V."/>
        </authorList>
    </citation>
    <scope>NUCLEOTIDE SEQUENCE</scope>
</reference>
<accession>A0A6J7M1T2</accession>
<name>A0A6J7M1T2_9ZZZZ</name>
<dbReference type="Gene3D" id="3.30.1120.10">
    <property type="match status" value="1"/>
</dbReference>
<gene>
    <name evidence="1" type="ORF">UFOPK3772_03566</name>
</gene>
<sequence length="178" mass="19780">MIRWPGKIPAGVVTDQMLTAVDWYRTLATFVGAADRVPTDRPIDSIDTSEFMLGNSETSGREHVMLAGPDGEMMSVKYDRVKVIFRYAEGLDKPIVTPMMPMVFDLSSDPGEKFNLMSTKLDMMWMFAPAFEALGAYKASVEKYPNIKPGVDFPGYGSHGAEHVVAPKESAWEHRNSP</sequence>
<protein>
    <submittedName>
        <fullName evidence="1">Unannotated protein</fullName>
    </submittedName>
</protein>
<dbReference type="SUPFAM" id="SSF53649">
    <property type="entry name" value="Alkaline phosphatase-like"/>
    <property type="match status" value="1"/>
</dbReference>
<organism evidence="1">
    <name type="scientific">freshwater metagenome</name>
    <dbReference type="NCBI Taxonomy" id="449393"/>
    <lineage>
        <taxon>unclassified sequences</taxon>
        <taxon>metagenomes</taxon>
        <taxon>ecological metagenomes</taxon>
    </lineage>
</organism>
<dbReference type="Gene3D" id="3.40.720.10">
    <property type="entry name" value="Alkaline Phosphatase, subunit A"/>
    <property type="match status" value="1"/>
</dbReference>
<dbReference type="PANTHER" id="PTHR43751">
    <property type="entry name" value="SULFATASE"/>
    <property type="match status" value="1"/>
</dbReference>
<proteinExistence type="predicted"/>